<proteinExistence type="predicted"/>
<evidence type="ECO:0000313" key="4">
    <source>
        <dbReference type="EMBL" id="NNU27721.1"/>
    </source>
</evidence>
<gene>
    <name evidence="4" type="ORF">HLI28_09220</name>
</gene>
<keyword evidence="5" id="KW-1185">Reference proteome</keyword>
<evidence type="ECO:0000259" key="3">
    <source>
        <dbReference type="Pfam" id="PF24837"/>
    </source>
</evidence>
<dbReference type="PROSITE" id="PS51257">
    <property type="entry name" value="PROKAR_LIPOPROTEIN"/>
    <property type="match status" value="1"/>
</dbReference>
<sequence length="230" mass="23055">MHPSSHRRRAAGTCALLALGALLAACGDGEGTSGYGGGVSTADASPTTTAATPTASATDDAGTAAPTDTPDEPSPDAASATEPVTPFAGGTALDEGEPSADAMLTVTGIRVGAHEEYDRVVFDLDGTGTPGYRVQYVEEAVEPGSGETVDVAGDAVLQVEITGSAMPTDSGVTEYGGDPVAGPGGSIEQVVYRFVFEGTTTAFVGVDGEPRPFQAFTLEDPVRLVVDVGN</sequence>
<feature type="domain" description="AMIN-like" evidence="3">
    <location>
        <begin position="105"/>
        <end position="228"/>
    </location>
</feature>
<keyword evidence="2" id="KW-0732">Signal</keyword>
<dbReference type="AlphaFoldDB" id="A0A849K4F7"/>
<dbReference type="Proteomes" id="UP000557204">
    <property type="component" value="Unassembled WGS sequence"/>
</dbReference>
<reference evidence="4 5" key="1">
    <citation type="submission" date="2020-05" db="EMBL/GenBank/DDBJ databases">
        <title>Genome sequence of Isoptericola sp. JC619 isolated from Chilika lagoon, India.</title>
        <authorList>
            <person name="Kumar D."/>
            <person name="Appam K."/>
            <person name="Gandham S."/>
            <person name="Uppada J."/>
            <person name="Sasikala C."/>
            <person name="Venkata Ramana C."/>
        </authorList>
    </citation>
    <scope>NUCLEOTIDE SEQUENCE [LARGE SCALE GENOMIC DNA]</scope>
    <source>
        <strain evidence="4 5">JC619</strain>
    </source>
</reference>
<feature type="region of interest" description="Disordered" evidence="1">
    <location>
        <begin position="44"/>
        <end position="98"/>
    </location>
</feature>
<dbReference type="InterPro" id="IPR056303">
    <property type="entry name" value="AMIN-like"/>
</dbReference>
<protein>
    <recommendedName>
        <fullName evidence="3">AMIN-like domain-containing protein</fullName>
    </recommendedName>
</protein>
<feature type="signal peptide" evidence="2">
    <location>
        <begin position="1"/>
        <end position="24"/>
    </location>
</feature>
<organism evidence="4 5">
    <name type="scientific">Isoptericola sediminis</name>
    <dbReference type="NCBI Taxonomy" id="2733572"/>
    <lineage>
        <taxon>Bacteria</taxon>
        <taxon>Bacillati</taxon>
        <taxon>Actinomycetota</taxon>
        <taxon>Actinomycetes</taxon>
        <taxon>Micrococcales</taxon>
        <taxon>Promicromonosporaceae</taxon>
        <taxon>Isoptericola</taxon>
    </lineage>
</organism>
<name>A0A849K4F7_9MICO</name>
<evidence type="ECO:0000256" key="2">
    <source>
        <dbReference type="SAM" id="SignalP"/>
    </source>
</evidence>
<dbReference type="EMBL" id="JABFAJ010000017">
    <property type="protein sequence ID" value="NNU27721.1"/>
    <property type="molecule type" value="Genomic_DNA"/>
</dbReference>
<dbReference type="Pfam" id="PF24837">
    <property type="entry name" value="AMIN-like"/>
    <property type="match status" value="1"/>
</dbReference>
<comment type="caution">
    <text evidence="4">The sequence shown here is derived from an EMBL/GenBank/DDBJ whole genome shotgun (WGS) entry which is preliminary data.</text>
</comment>
<evidence type="ECO:0000256" key="1">
    <source>
        <dbReference type="SAM" id="MobiDB-lite"/>
    </source>
</evidence>
<feature type="chain" id="PRO_5039414318" description="AMIN-like domain-containing protein" evidence="2">
    <location>
        <begin position="25"/>
        <end position="230"/>
    </location>
</feature>
<dbReference type="RefSeq" id="WP_171247225.1">
    <property type="nucleotide sequence ID" value="NZ_JABFAJ010000017.1"/>
</dbReference>
<feature type="compositionally biased region" description="Low complexity" evidence="1">
    <location>
        <begin position="44"/>
        <end position="68"/>
    </location>
</feature>
<accession>A0A849K4F7</accession>
<evidence type="ECO:0000313" key="5">
    <source>
        <dbReference type="Proteomes" id="UP000557204"/>
    </source>
</evidence>